<gene>
    <name evidence="1" type="ORF">LOK49_LG04G02126</name>
</gene>
<evidence type="ECO:0000313" key="2">
    <source>
        <dbReference type="Proteomes" id="UP001060215"/>
    </source>
</evidence>
<accession>A0ACC0I1U2</accession>
<dbReference type="EMBL" id="CM045759">
    <property type="protein sequence ID" value="KAI8019250.1"/>
    <property type="molecule type" value="Genomic_DNA"/>
</dbReference>
<organism evidence="1 2">
    <name type="scientific">Camellia lanceoleosa</name>
    <dbReference type="NCBI Taxonomy" id="1840588"/>
    <lineage>
        <taxon>Eukaryota</taxon>
        <taxon>Viridiplantae</taxon>
        <taxon>Streptophyta</taxon>
        <taxon>Embryophyta</taxon>
        <taxon>Tracheophyta</taxon>
        <taxon>Spermatophyta</taxon>
        <taxon>Magnoliopsida</taxon>
        <taxon>eudicotyledons</taxon>
        <taxon>Gunneridae</taxon>
        <taxon>Pentapetalae</taxon>
        <taxon>asterids</taxon>
        <taxon>Ericales</taxon>
        <taxon>Theaceae</taxon>
        <taxon>Camellia</taxon>
    </lineage>
</organism>
<sequence>MQINCLMAVMELAAVAESNTELRRLAFKPSSPAARAVLEQLLRVMNESTSPTLLIPAINSIGSLARTFTMKETRIIGPLVTQLGHRNSNVGTEAAIALGKFVCPDNFNCVENSKAIINSDGIPRLMNQLKANGRDQVHELVLLCYLALNIDKDKGLEHARVSNVLEGAARSVLPQHPELRELFAMAIHHLTLYQAGHVFWLHHLFDDLLFHAKSLGYIMLIVILLAVMALPRNCVTISMLMSMQWIKSIFRRYVFGITHVPRLEDWPVMPVERIGFVLQPHGFFNCSPAVDVPPNTCDLDSKDTDVKDTGVAKPIPNGPIKVSLSLSLSLSLDFQKPAPKMEQQEKSIQEELSLPILLADRVIKSAQEAESSLADCAELAKQAHKLSHQLRCAARLAAAAAAASLYDRPLRRIAADVSKNLERALTLVRKCKHGGGVLRHVFAITTTADHRKVSSLLDSSSADVAWLLSIFDFDSDGGGANLSLPPIASNDPTLAFVWTYIAAVQMNHHHRGRIDAANNLASLARDNDLKKKMIVEEGGVPPLLKLLKERASPESQIVAAGALLCLGNDPRRVKLIAREHAVAVILQVLGDSPIKVQIAVANLVAKMAEMDSDVQEEFGKENVIRPLVMLLCVDIELDDTKLQSGSTSIHSLVQINKELSRSPLLNHTLHTDSNSSSSMTLHKKDKGIESPELKLDLRISCANALWKLSKGCLLNSRKITETKGLLCLAKLIEKEKEEMQINCLMAVMELAAVAESNTELRRLAFKPSSPAARAVLEQLLRVMNESTSPTLLIPAINSIGSLARTFTMKETRIIGPLVTQLGHRNSNVGTEAAIALGKFVCPDNFNCVENSKAIINSDGIPRLMNQLKANGRDQVHELVLLCYLALNIDKDKGLEHARVSNVLEGAARSVLPQHPELRELFAMAIHHLTLYQAGVHIHIPAHAL</sequence>
<comment type="caution">
    <text evidence="1">The sequence shown here is derived from an EMBL/GenBank/DDBJ whole genome shotgun (WGS) entry which is preliminary data.</text>
</comment>
<proteinExistence type="predicted"/>
<dbReference type="Proteomes" id="UP001060215">
    <property type="component" value="Chromosome 2"/>
</dbReference>
<reference evidence="1 2" key="1">
    <citation type="journal article" date="2022" name="Plant J.">
        <title>Chromosome-level genome of Camellia lanceoleosa provides a valuable resource for understanding genome evolution and self-incompatibility.</title>
        <authorList>
            <person name="Gong W."/>
            <person name="Xiao S."/>
            <person name="Wang L."/>
            <person name="Liao Z."/>
            <person name="Chang Y."/>
            <person name="Mo W."/>
            <person name="Hu G."/>
            <person name="Li W."/>
            <person name="Zhao G."/>
            <person name="Zhu H."/>
            <person name="Hu X."/>
            <person name="Ji K."/>
            <person name="Xiang X."/>
            <person name="Song Q."/>
            <person name="Yuan D."/>
            <person name="Jin S."/>
            <person name="Zhang L."/>
        </authorList>
    </citation>
    <scope>NUCLEOTIDE SEQUENCE [LARGE SCALE GENOMIC DNA]</scope>
    <source>
        <strain evidence="1">SQ_2022a</strain>
    </source>
</reference>
<evidence type="ECO:0000313" key="1">
    <source>
        <dbReference type="EMBL" id="KAI8019250.1"/>
    </source>
</evidence>
<protein>
    <submittedName>
        <fullName evidence="1">Primary amine oxidase</fullName>
    </submittedName>
</protein>
<keyword evidence="2" id="KW-1185">Reference proteome</keyword>
<name>A0ACC0I1U2_9ERIC</name>